<evidence type="ECO:0000313" key="3">
    <source>
        <dbReference type="Proteomes" id="UP000186218"/>
    </source>
</evidence>
<evidence type="ECO:0000313" key="2">
    <source>
        <dbReference type="EMBL" id="SIS23375.1"/>
    </source>
</evidence>
<protein>
    <submittedName>
        <fullName evidence="2">Uncharacterized protein</fullName>
    </submittedName>
</protein>
<reference evidence="2 3" key="1">
    <citation type="submission" date="2017-01" db="EMBL/GenBank/DDBJ databases">
        <authorList>
            <person name="Mah S.A."/>
            <person name="Swanson W.J."/>
            <person name="Moy G.W."/>
            <person name="Vacquier V.D."/>
        </authorList>
    </citation>
    <scope>NUCLEOTIDE SEQUENCE [LARGE SCALE GENOMIC DNA]</scope>
    <source>
        <strain evidence="2 3">CPCC 203464</strain>
    </source>
</reference>
<organism evidence="2 3">
    <name type="scientific">Williamsia sterculiae</name>
    <dbReference type="NCBI Taxonomy" id="1344003"/>
    <lineage>
        <taxon>Bacteria</taxon>
        <taxon>Bacillati</taxon>
        <taxon>Actinomycetota</taxon>
        <taxon>Actinomycetes</taxon>
        <taxon>Mycobacteriales</taxon>
        <taxon>Nocardiaceae</taxon>
        <taxon>Williamsia</taxon>
    </lineage>
</organism>
<gene>
    <name evidence="2" type="ORF">SAMN05445060_4107</name>
</gene>
<sequence length="36" mass="3699">MPNAGHELAPNPGRQGSGLAFELSGHAQDVITAARQ</sequence>
<proteinExistence type="predicted"/>
<dbReference type="EMBL" id="FTNT01000016">
    <property type="protein sequence ID" value="SIS23375.1"/>
    <property type="molecule type" value="Genomic_DNA"/>
</dbReference>
<evidence type="ECO:0000256" key="1">
    <source>
        <dbReference type="SAM" id="MobiDB-lite"/>
    </source>
</evidence>
<feature type="region of interest" description="Disordered" evidence="1">
    <location>
        <begin position="1"/>
        <end position="20"/>
    </location>
</feature>
<dbReference type="Proteomes" id="UP000186218">
    <property type="component" value="Unassembled WGS sequence"/>
</dbReference>
<dbReference type="AlphaFoldDB" id="A0A1N7HEU0"/>
<accession>A0A1N7HEU0</accession>
<name>A0A1N7HEU0_9NOCA</name>
<keyword evidence="3" id="KW-1185">Reference proteome</keyword>